<dbReference type="PANTHER" id="PTHR33219">
    <property type="entry name" value="YLMG HOMOLOG PROTEIN 2, CHLOROPLASTIC"/>
    <property type="match status" value="1"/>
</dbReference>
<evidence type="ECO:0008006" key="5">
    <source>
        <dbReference type="Google" id="ProtNLM"/>
    </source>
</evidence>
<dbReference type="GO" id="GO:0016020">
    <property type="term" value="C:membrane"/>
    <property type="evidence" value="ECO:0007669"/>
    <property type="project" value="InterPro"/>
</dbReference>
<feature type="transmembrane region" description="Helical" evidence="2">
    <location>
        <begin position="7"/>
        <end position="32"/>
    </location>
</feature>
<gene>
    <name evidence="3" type="ORF">CLG94_01345</name>
</gene>
<dbReference type="AlphaFoldDB" id="A0A2T4U0Q3"/>
<keyword evidence="2" id="KW-0812">Transmembrane</keyword>
<reference evidence="4" key="2">
    <citation type="journal article" date="2018" name="Environ. Microbiol.">
        <title>Bloom of a denitrifying methanotroph, 'Candidatus Methylomirabilis limnetica', in a deep stratified lake.</title>
        <authorList>
            <person name="Graf J.S."/>
            <person name="Mayr M.J."/>
            <person name="Marchant H.K."/>
            <person name="Tienken D."/>
            <person name="Hach P.F."/>
            <person name="Brand A."/>
            <person name="Schubert C.J."/>
            <person name="Kuypers M.M."/>
            <person name="Milucka J."/>
        </authorList>
    </citation>
    <scope>NUCLEOTIDE SEQUENCE [LARGE SCALE GENOMIC DNA]</scope>
    <source>
        <strain evidence="4">Zug</strain>
    </source>
</reference>
<keyword evidence="2" id="KW-1133">Transmembrane helix</keyword>
<dbReference type="PANTHER" id="PTHR33219:SF14">
    <property type="entry name" value="PROTEIN COFACTOR ASSEMBLY OF COMPLEX C SUBUNIT B CCB3, CHLOROPLASTIC-RELATED"/>
    <property type="match status" value="1"/>
</dbReference>
<name>A0A2T4U0Q3_9BACT</name>
<dbReference type="Pfam" id="PF02325">
    <property type="entry name" value="CCB3_YggT"/>
    <property type="match status" value="1"/>
</dbReference>
<evidence type="ECO:0000313" key="4">
    <source>
        <dbReference type="Proteomes" id="UP000241436"/>
    </source>
</evidence>
<organism evidence="3 4">
    <name type="scientific">Candidatus Methylomirabilis limnetica</name>
    <dbReference type="NCBI Taxonomy" id="2033718"/>
    <lineage>
        <taxon>Bacteria</taxon>
        <taxon>Candidatus Methylomirabilota</taxon>
        <taxon>Candidatus Methylomirabilia</taxon>
        <taxon>Candidatus Methylomirabilales</taxon>
        <taxon>Candidatus Methylomirabilaceae</taxon>
        <taxon>Candidatus Methylomirabilis</taxon>
    </lineage>
</organism>
<dbReference type="InterPro" id="IPR003425">
    <property type="entry name" value="CCB3/YggT"/>
</dbReference>
<protein>
    <recommendedName>
        <fullName evidence="5">YggT family protein</fullName>
    </recommendedName>
</protein>
<evidence type="ECO:0000256" key="2">
    <source>
        <dbReference type="SAM" id="Phobius"/>
    </source>
</evidence>
<keyword evidence="2" id="KW-0472">Membrane</keyword>
<dbReference type="EMBL" id="NVQC01000009">
    <property type="protein sequence ID" value="PTL36944.1"/>
    <property type="molecule type" value="Genomic_DNA"/>
</dbReference>
<proteinExistence type="inferred from homology"/>
<reference evidence="3 4" key="1">
    <citation type="submission" date="2017-09" db="EMBL/GenBank/DDBJ databases">
        <title>Bloom of a denitrifying methanotroph, Candidatus Methylomirabilis limnetica, in a deep stratified lake.</title>
        <authorList>
            <person name="Graf J.S."/>
            <person name="Marchant H.K."/>
            <person name="Tienken D."/>
            <person name="Hach P.F."/>
            <person name="Brand A."/>
            <person name="Schubert C.J."/>
            <person name="Kuypers M.M."/>
            <person name="Milucka J."/>
        </authorList>
    </citation>
    <scope>NUCLEOTIDE SEQUENCE [LARGE SCALE GENOMIC DNA]</scope>
    <source>
        <strain evidence="3 4">Zug</strain>
    </source>
</reference>
<comment type="similarity">
    <text evidence="1">Belongs to the YggT family.</text>
</comment>
<keyword evidence="4" id="KW-1185">Reference proteome</keyword>
<evidence type="ECO:0000313" key="3">
    <source>
        <dbReference type="EMBL" id="PTL36944.1"/>
    </source>
</evidence>
<sequence>MPFVAHFIDAFASILGQVLGLYTWVLIIRAVISWVNPDPWNPIVQFLCRVTDPVLQPIQKLLPPWRLGIDISPIVAILAIQFIQQWLVPSLREVASMLQ</sequence>
<dbReference type="RefSeq" id="WP_107561107.1">
    <property type="nucleotide sequence ID" value="NZ_NVQC01000009.1"/>
</dbReference>
<evidence type="ECO:0000256" key="1">
    <source>
        <dbReference type="ARBA" id="ARBA00010894"/>
    </source>
</evidence>
<dbReference type="OrthoDB" id="47652at2"/>
<accession>A0A2T4U0Q3</accession>
<dbReference type="Proteomes" id="UP000241436">
    <property type="component" value="Unassembled WGS sequence"/>
</dbReference>
<comment type="caution">
    <text evidence="3">The sequence shown here is derived from an EMBL/GenBank/DDBJ whole genome shotgun (WGS) entry which is preliminary data.</text>
</comment>